<dbReference type="InterPro" id="IPR003591">
    <property type="entry name" value="Leu-rich_rpt_typical-subtyp"/>
</dbReference>
<evidence type="ECO:0000256" key="6">
    <source>
        <dbReference type="ARBA" id="ARBA00022679"/>
    </source>
</evidence>
<evidence type="ECO:0000259" key="23">
    <source>
        <dbReference type="PROSITE" id="PS50011"/>
    </source>
</evidence>
<dbReference type="PROSITE" id="PS50011">
    <property type="entry name" value="PROTEIN_KINASE_DOM"/>
    <property type="match status" value="1"/>
</dbReference>
<dbReference type="FunFam" id="3.30.200.20:FF:000217">
    <property type="entry name" value="probable LRR receptor-like serine/threonine-protein kinase At1g53430"/>
    <property type="match status" value="1"/>
</dbReference>
<feature type="chain" id="PRO_5043360259" description="non-specific serine/threonine protein kinase" evidence="22">
    <location>
        <begin position="22"/>
        <end position="1017"/>
    </location>
</feature>
<feature type="signal peptide" evidence="22">
    <location>
        <begin position="1"/>
        <end position="21"/>
    </location>
</feature>
<gene>
    <name evidence="24" type="ORF">LIER_10049</name>
</gene>
<feature type="transmembrane region" description="Helical" evidence="21">
    <location>
        <begin position="618"/>
        <end position="639"/>
    </location>
</feature>
<dbReference type="InterPro" id="IPR001245">
    <property type="entry name" value="Ser-Thr/Tyr_kinase_cat_dom"/>
</dbReference>
<dbReference type="GO" id="GO:0006952">
    <property type="term" value="P:defense response"/>
    <property type="evidence" value="ECO:0007669"/>
    <property type="project" value="UniProtKB-ARBA"/>
</dbReference>
<keyword evidence="7 21" id="KW-0812">Transmembrane</keyword>
<keyword evidence="16" id="KW-0325">Glycoprotein</keyword>
<dbReference type="Gene3D" id="3.80.10.10">
    <property type="entry name" value="Ribonuclease Inhibitor"/>
    <property type="match status" value="3"/>
</dbReference>
<dbReference type="CDD" id="cd14066">
    <property type="entry name" value="STKc_IRAK"/>
    <property type="match status" value="1"/>
</dbReference>
<dbReference type="SMART" id="SM00220">
    <property type="entry name" value="S_TKc"/>
    <property type="match status" value="1"/>
</dbReference>
<evidence type="ECO:0000256" key="5">
    <source>
        <dbReference type="ARBA" id="ARBA00022614"/>
    </source>
</evidence>
<dbReference type="FunFam" id="3.80.10.10:FF:000452">
    <property type="entry name" value="Probable LRR receptor-like serine/threonine-protein kinase RFK1"/>
    <property type="match status" value="1"/>
</dbReference>
<dbReference type="InterPro" id="IPR000719">
    <property type="entry name" value="Prot_kinase_dom"/>
</dbReference>
<dbReference type="Gene3D" id="3.30.200.20">
    <property type="entry name" value="Phosphorylase Kinase, domain 1"/>
    <property type="match status" value="1"/>
</dbReference>
<evidence type="ECO:0000256" key="18">
    <source>
        <dbReference type="ARBA" id="ARBA00048679"/>
    </source>
</evidence>
<keyword evidence="5" id="KW-0433">Leucine-rich repeat</keyword>
<name>A0AAV3PHZ9_LITER</name>
<dbReference type="FunFam" id="1.10.510.10:FF:000044">
    <property type="entry name" value="Putative LRR receptor-like serine/threonine-protein kinase"/>
    <property type="match status" value="1"/>
</dbReference>
<dbReference type="Pfam" id="PF11721">
    <property type="entry name" value="Malectin"/>
    <property type="match status" value="1"/>
</dbReference>
<proteinExistence type="predicted"/>
<dbReference type="AlphaFoldDB" id="A0AAV3PHZ9"/>
<dbReference type="FunFam" id="3.80.10.10:FF:000041">
    <property type="entry name" value="LRR receptor-like serine/threonine-protein kinase ERECTA"/>
    <property type="match status" value="1"/>
</dbReference>
<evidence type="ECO:0000256" key="8">
    <source>
        <dbReference type="ARBA" id="ARBA00022729"/>
    </source>
</evidence>
<dbReference type="GO" id="GO:0016020">
    <property type="term" value="C:membrane"/>
    <property type="evidence" value="ECO:0007669"/>
    <property type="project" value="UniProtKB-SubCell"/>
</dbReference>
<evidence type="ECO:0000256" key="19">
    <source>
        <dbReference type="PROSITE-ProRule" id="PRU10141"/>
    </source>
</evidence>
<dbReference type="PROSITE" id="PS00108">
    <property type="entry name" value="PROTEIN_KINASE_ST"/>
    <property type="match status" value="1"/>
</dbReference>
<keyword evidence="3" id="KW-0723">Serine/threonine-protein kinase</keyword>
<keyword evidence="4" id="KW-0597">Phosphoprotein</keyword>
<keyword evidence="13 21" id="KW-1133">Transmembrane helix</keyword>
<dbReference type="PANTHER" id="PTHR48006:SF68">
    <property type="entry name" value="PROTEIN KINASE DOMAIN-CONTAINING PROTEIN"/>
    <property type="match status" value="1"/>
</dbReference>
<evidence type="ECO:0000256" key="9">
    <source>
        <dbReference type="ARBA" id="ARBA00022737"/>
    </source>
</evidence>
<organism evidence="24 25">
    <name type="scientific">Lithospermum erythrorhizon</name>
    <name type="common">Purple gromwell</name>
    <name type="synonym">Lithospermum officinale var. erythrorhizon</name>
    <dbReference type="NCBI Taxonomy" id="34254"/>
    <lineage>
        <taxon>Eukaryota</taxon>
        <taxon>Viridiplantae</taxon>
        <taxon>Streptophyta</taxon>
        <taxon>Embryophyta</taxon>
        <taxon>Tracheophyta</taxon>
        <taxon>Spermatophyta</taxon>
        <taxon>Magnoliopsida</taxon>
        <taxon>eudicotyledons</taxon>
        <taxon>Gunneridae</taxon>
        <taxon>Pentapetalae</taxon>
        <taxon>asterids</taxon>
        <taxon>lamiids</taxon>
        <taxon>Boraginales</taxon>
        <taxon>Boraginaceae</taxon>
        <taxon>Boraginoideae</taxon>
        <taxon>Lithospermeae</taxon>
        <taxon>Lithospermum</taxon>
    </lineage>
</organism>
<evidence type="ECO:0000313" key="24">
    <source>
        <dbReference type="EMBL" id="GAA0151304.1"/>
    </source>
</evidence>
<feature type="domain" description="Protein kinase" evidence="23">
    <location>
        <begin position="675"/>
        <end position="957"/>
    </location>
</feature>
<evidence type="ECO:0000256" key="15">
    <source>
        <dbReference type="ARBA" id="ARBA00023170"/>
    </source>
</evidence>
<protein>
    <recommendedName>
        <fullName evidence="2">non-specific serine/threonine protein kinase</fullName>
        <ecNumber evidence="2">2.7.11.1</ecNumber>
    </recommendedName>
</protein>
<dbReference type="InterPro" id="IPR021720">
    <property type="entry name" value="Malectin_dom"/>
</dbReference>
<keyword evidence="8 22" id="KW-0732">Signal</keyword>
<evidence type="ECO:0000256" key="1">
    <source>
        <dbReference type="ARBA" id="ARBA00004479"/>
    </source>
</evidence>
<sequence>MISSVYLFCLLELVFFTFTATSITPKLHPVEVASLKEIAKSLGKKDWNFTKDPCSTEGNWSVPITMKGVESSVECNCSFDHNTCHVTSLALKAQNFSGTLSPAFANLSQLVSLDLSRNLLYGSVPNEWHSMQLHDLSFMGNRLSGPFPEVLTKITSLRNLSVEGNLFSGSIPPEIGNLTNLVKLTLSSNEFTGELPVELGKLTNLTDMRISSNNFSGRIPEFIRNWKKIEKLHIQGCSLQGPIPPSISNLTTLNDLRISDLRGQRSSFPNLKDLTSMKTLILRNCLLYGEIPEYIGQMSKLKTLDLSFNNLTGVIPKTFDAIAKTDFMYLTGNKLTGDVPAWMLSSNKNIDVSNNQFSWKNSPSDCSPGSVNLVESYATSNEERYNSNKSQACLKQNYPCSDLDPQNTILHINCGGRDLPYNNITYVADSEPKGASMFFRGTNWAFSNTGNFMDNDKDADVYIERNSSVLNINSSPLSELYTTARVSPLSLTYYGLCLMNGNYTVKLHFAEIIFRNDSSFYSLGNRVFDVYLQDELVLKDFNIAREAGGPGKLIIKNFTVPVTSHTLKIHFYYAGRGTTGIPQRGVYGPLISAISVNPNFTPPVKHEKVKHEKKHIELYAVGAAAGAVFFILVVVILYWKGCLGRKVSADKELIGLDLQTGIFTLRQIKAATKNFDAENKLGEGGFGSVYKGLLADGTIIAVKQLSSKSKQGTREFVNEIGMISGLQHLNLVKLYGCCAEGNQLLLIYEYMENNCLSRALFGKNPTLKMKLDWPTRRNICLGIAKGLAYLHEESRVKIVHRDIKTSNVLLDKNLNAKISDFGLAKLNEDDVTHISTRVAGTIGYMAPEYAMRGHLTDKADVYSFGVVALEIISGKSNTNYRPKEEFVYLLDWAYVLQERGDVLELIDPDLGSNYSSDDAKVILNIALLCTSAAPTLRPRMSQVVSMLEGRTVVQDLISDPSYSITDPKVKSSSHHFWQNPSVTHSMSTNGPYTDSSMSTTDVEANRILLRDETELSN</sequence>
<keyword evidence="15 24" id="KW-0675">Receptor</keyword>
<evidence type="ECO:0000256" key="22">
    <source>
        <dbReference type="SAM" id="SignalP"/>
    </source>
</evidence>
<dbReference type="EC" id="2.7.11.1" evidence="2"/>
<evidence type="ECO:0000256" key="11">
    <source>
        <dbReference type="ARBA" id="ARBA00022777"/>
    </source>
</evidence>
<evidence type="ECO:0000256" key="14">
    <source>
        <dbReference type="ARBA" id="ARBA00023136"/>
    </source>
</evidence>
<dbReference type="InterPro" id="IPR011009">
    <property type="entry name" value="Kinase-like_dom_sf"/>
</dbReference>
<accession>A0AAV3PHZ9</accession>
<dbReference type="PANTHER" id="PTHR48006">
    <property type="entry name" value="LEUCINE-RICH REPEAT-CONTAINING PROTEIN DDB_G0281931-RELATED"/>
    <property type="match status" value="1"/>
</dbReference>
<keyword evidence="12 19" id="KW-0067">ATP-binding</keyword>
<evidence type="ECO:0000256" key="2">
    <source>
        <dbReference type="ARBA" id="ARBA00012513"/>
    </source>
</evidence>
<dbReference type="FunFam" id="3.80.10.10:FF:000433">
    <property type="entry name" value="Putative LRR receptor-like serine/threonine-protein kinase isoform A"/>
    <property type="match status" value="1"/>
</dbReference>
<comment type="subcellular location">
    <subcellularLocation>
        <location evidence="1">Membrane</location>
        <topology evidence="1">Single-pass type I membrane protein</topology>
    </subcellularLocation>
</comment>
<comment type="catalytic activity">
    <reaction evidence="18">
        <text>L-seryl-[protein] + ATP = O-phospho-L-seryl-[protein] + ADP + H(+)</text>
        <dbReference type="Rhea" id="RHEA:17989"/>
        <dbReference type="Rhea" id="RHEA-COMP:9863"/>
        <dbReference type="Rhea" id="RHEA-COMP:11604"/>
        <dbReference type="ChEBI" id="CHEBI:15378"/>
        <dbReference type="ChEBI" id="CHEBI:29999"/>
        <dbReference type="ChEBI" id="CHEBI:30616"/>
        <dbReference type="ChEBI" id="CHEBI:83421"/>
        <dbReference type="ChEBI" id="CHEBI:456216"/>
        <dbReference type="EC" id="2.7.11.1"/>
    </reaction>
</comment>
<feature type="binding site" evidence="19">
    <location>
        <position position="703"/>
    </location>
    <ligand>
        <name>ATP</name>
        <dbReference type="ChEBI" id="CHEBI:30616"/>
    </ligand>
</feature>
<dbReference type="InterPro" id="IPR001611">
    <property type="entry name" value="Leu-rich_rpt"/>
</dbReference>
<dbReference type="Gene3D" id="2.60.120.430">
    <property type="entry name" value="Galactose-binding lectin"/>
    <property type="match status" value="1"/>
</dbReference>
<dbReference type="Proteomes" id="UP001454036">
    <property type="component" value="Unassembled WGS sequence"/>
</dbReference>
<dbReference type="InterPro" id="IPR008271">
    <property type="entry name" value="Ser/Thr_kinase_AS"/>
</dbReference>
<comment type="caution">
    <text evidence="24">The sequence shown here is derived from an EMBL/GenBank/DDBJ whole genome shotgun (WGS) entry which is preliminary data.</text>
</comment>
<evidence type="ECO:0000256" key="4">
    <source>
        <dbReference type="ARBA" id="ARBA00022553"/>
    </source>
</evidence>
<dbReference type="Pfam" id="PF13855">
    <property type="entry name" value="LRR_8"/>
    <property type="match status" value="1"/>
</dbReference>
<dbReference type="GO" id="GO:0005524">
    <property type="term" value="F:ATP binding"/>
    <property type="evidence" value="ECO:0007669"/>
    <property type="project" value="UniProtKB-UniRule"/>
</dbReference>
<keyword evidence="11" id="KW-0418">Kinase</keyword>
<dbReference type="SUPFAM" id="SSF52058">
    <property type="entry name" value="L domain-like"/>
    <property type="match status" value="1"/>
</dbReference>
<keyword evidence="10 19" id="KW-0547">Nucleotide-binding</keyword>
<evidence type="ECO:0000256" key="7">
    <source>
        <dbReference type="ARBA" id="ARBA00022692"/>
    </source>
</evidence>
<evidence type="ECO:0000313" key="25">
    <source>
        <dbReference type="Proteomes" id="UP001454036"/>
    </source>
</evidence>
<dbReference type="EMBL" id="BAABME010001758">
    <property type="protein sequence ID" value="GAA0151304.1"/>
    <property type="molecule type" value="Genomic_DNA"/>
</dbReference>
<dbReference type="InterPro" id="IPR051824">
    <property type="entry name" value="LRR_Rcpt-Like_S/T_Kinase"/>
</dbReference>
<evidence type="ECO:0000256" key="12">
    <source>
        <dbReference type="ARBA" id="ARBA00022840"/>
    </source>
</evidence>
<dbReference type="Pfam" id="PF00560">
    <property type="entry name" value="LRR_1"/>
    <property type="match status" value="4"/>
</dbReference>
<dbReference type="InterPro" id="IPR017441">
    <property type="entry name" value="Protein_kinase_ATP_BS"/>
</dbReference>
<dbReference type="SUPFAM" id="SSF56112">
    <property type="entry name" value="Protein kinase-like (PK-like)"/>
    <property type="match status" value="1"/>
</dbReference>
<dbReference type="Gene3D" id="1.10.510.10">
    <property type="entry name" value="Transferase(Phosphotransferase) domain 1"/>
    <property type="match status" value="1"/>
</dbReference>
<keyword evidence="9" id="KW-0677">Repeat</keyword>
<evidence type="ECO:0000256" key="17">
    <source>
        <dbReference type="ARBA" id="ARBA00047899"/>
    </source>
</evidence>
<dbReference type="GO" id="GO:0051707">
    <property type="term" value="P:response to other organism"/>
    <property type="evidence" value="ECO:0007669"/>
    <property type="project" value="UniProtKB-ARBA"/>
</dbReference>
<evidence type="ECO:0000256" key="21">
    <source>
        <dbReference type="SAM" id="Phobius"/>
    </source>
</evidence>
<dbReference type="SMART" id="SM00369">
    <property type="entry name" value="LRR_TYP"/>
    <property type="match status" value="3"/>
</dbReference>
<keyword evidence="14 21" id="KW-0472">Membrane</keyword>
<evidence type="ECO:0000256" key="3">
    <source>
        <dbReference type="ARBA" id="ARBA00022527"/>
    </source>
</evidence>
<dbReference type="InterPro" id="IPR032675">
    <property type="entry name" value="LRR_dom_sf"/>
</dbReference>
<comment type="catalytic activity">
    <reaction evidence="17">
        <text>L-threonyl-[protein] + ATP = O-phospho-L-threonyl-[protein] + ADP + H(+)</text>
        <dbReference type="Rhea" id="RHEA:46608"/>
        <dbReference type="Rhea" id="RHEA-COMP:11060"/>
        <dbReference type="Rhea" id="RHEA-COMP:11605"/>
        <dbReference type="ChEBI" id="CHEBI:15378"/>
        <dbReference type="ChEBI" id="CHEBI:30013"/>
        <dbReference type="ChEBI" id="CHEBI:30616"/>
        <dbReference type="ChEBI" id="CHEBI:61977"/>
        <dbReference type="ChEBI" id="CHEBI:456216"/>
        <dbReference type="EC" id="2.7.11.1"/>
    </reaction>
</comment>
<keyword evidence="25" id="KW-1185">Reference proteome</keyword>
<feature type="region of interest" description="Disordered" evidence="20">
    <location>
        <begin position="980"/>
        <end position="1001"/>
    </location>
</feature>
<keyword evidence="6" id="KW-0808">Transferase</keyword>
<dbReference type="PROSITE" id="PS00107">
    <property type="entry name" value="PROTEIN_KINASE_ATP"/>
    <property type="match status" value="1"/>
</dbReference>
<dbReference type="GO" id="GO:0004674">
    <property type="term" value="F:protein serine/threonine kinase activity"/>
    <property type="evidence" value="ECO:0007669"/>
    <property type="project" value="UniProtKB-KW"/>
</dbReference>
<evidence type="ECO:0000256" key="10">
    <source>
        <dbReference type="ARBA" id="ARBA00022741"/>
    </source>
</evidence>
<evidence type="ECO:0000256" key="13">
    <source>
        <dbReference type="ARBA" id="ARBA00022989"/>
    </source>
</evidence>
<evidence type="ECO:0000256" key="20">
    <source>
        <dbReference type="SAM" id="MobiDB-lite"/>
    </source>
</evidence>
<dbReference type="Pfam" id="PF07714">
    <property type="entry name" value="PK_Tyr_Ser-Thr"/>
    <property type="match status" value="1"/>
</dbReference>
<evidence type="ECO:0000256" key="16">
    <source>
        <dbReference type="ARBA" id="ARBA00023180"/>
    </source>
</evidence>
<dbReference type="FunFam" id="2.60.120.430:FF:000004">
    <property type="entry name" value="Putative leucine-rich repeat receptor-like serine/threonine-protein kinase"/>
    <property type="match status" value="1"/>
</dbReference>
<reference evidence="24 25" key="1">
    <citation type="submission" date="2024-01" db="EMBL/GenBank/DDBJ databases">
        <title>The complete chloroplast genome sequence of Lithospermum erythrorhizon: insights into the phylogenetic relationship among Boraginaceae species and the maternal lineages of purple gromwells.</title>
        <authorList>
            <person name="Okada T."/>
            <person name="Watanabe K."/>
        </authorList>
    </citation>
    <scope>NUCLEOTIDE SEQUENCE [LARGE SCALE GENOMIC DNA]</scope>
</reference>